<protein>
    <recommendedName>
        <fullName evidence="2">TRAF-type domain-containing protein</fullName>
    </recommendedName>
</protein>
<organism evidence="1">
    <name type="scientific">Harvfovirus sp</name>
    <dbReference type="NCBI Taxonomy" id="2487768"/>
    <lineage>
        <taxon>Viruses</taxon>
        <taxon>Varidnaviria</taxon>
        <taxon>Bamfordvirae</taxon>
        <taxon>Nucleocytoviricota</taxon>
        <taxon>Megaviricetes</taxon>
        <taxon>Imitervirales</taxon>
        <taxon>Mimiviridae</taxon>
        <taxon>Klosneuvirinae</taxon>
    </lineage>
</organism>
<reference evidence="1" key="1">
    <citation type="submission" date="2018-10" db="EMBL/GenBank/DDBJ databases">
        <title>Hidden diversity of soil giant viruses.</title>
        <authorList>
            <person name="Schulz F."/>
            <person name="Alteio L."/>
            <person name="Goudeau D."/>
            <person name="Ryan E.M."/>
            <person name="Malmstrom R.R."/>
            <person name="Blanchard J."/>
            <person name="Woyke T."/>
        </authorList>
    </citation>
    <scope>NUCLEOTIDE SEQUENCE</scope>
    <source>
        <strain evidence="1">HAV1</strain>
    </source>
</reference>
<evidence type="ECO:0008006" key="2">
    <source>
        <dbReference type="Google" id="ProtNLM"/>
    </source>
</evidence>
<name>A0A3G5A0Q2_9VIRU</name>
<gene>
    <name evidence="1" type="ORF">Harvfovirus6_18</name>
</gene>
<accession>A0A3G5A0Q2</accession>
<proteinExistence type="predicted"/>
<sequence length="231" mass="26965">MSDMLHQCKKTQNCIFETDNLKDLEWHEIECRSCCCGNERSGCPFNESAYNFYKQHYKECKYFKCENCELRGTSSEVSLHAPICDYRRVLCELCGTLLGAKFLELHIESCKNVKIDCQFCGEFILYGRGENREWDAHYWKCLPSIAEAFDKFVLQYGKVLIENLLVKGFESKYSDKYEIKPFAESIDDFSGIKDYVIVRALKLTGDRQLVKKAYMTLLIREGLSKCLFRDV</sequence>
<dbReference type="Gene3D" id="3.30.40.10">
    <property type="entry name" value="Zinc/RING finger domain, C3HC4 (zinc finger)"/>
    <property type="match status" value="1"/>
</dbReference>
<dbReference type="EMBL" id="MK072248">
    <property type="protein sequence ID" value="AYV80768.1"/>
    <property type="molecule type" value="Genomic_DNA"/>
</dbReference>
<dbReference type="SUPFAM" id="SSF49599">
    <property type="entry name" value="TRAF domain-like"/>
    <property type="match status" value="1"/>
</dbReference>
<dbReference type="InterPro" id="IPR013083">
    <property type="entry name" value="Znf_RING/FYVE/PHD"/>
</dbReference>
<evidence type="ECO:0000313" key="1">
    <source>
        <dbReference type="EMBL" id="AYV80768.1"/>
    </source>
</evidence>